<dbReference type="PROSITE" id="PS00457">
    <property type="entry name" value="NA_SOLUT_SYMP_2"/>
    <property type="match status" value="1"/>
</dbReference>
<evidence type="ECO:0000256" key="4">
    <source>
        <dbReference type="ARBA" id="ARBA00022475"/>
    </source>
</evidence>
<evidence type="ECO:0000256" key="8">
    <source>
        <dbReference type="RuleBase" id="RU362091"/>
    </source>
</evidence>
<name>A0A9D2A750_9MICC</name>
<evidence type="ECO:0000256" key="3">
    <source>
        <dbReference type="ARBA" id="ARBA00022448"/>
    </source>
</evidence>
<dbReference type="Proteomes" id="UP000824151">
    <property type="component" value="Unassembled WGS sequence"/>
</dbReference>
<comment type="caution">
    <text evidence="10">The sequence shown here is derived from an EMBL/GenBank/DDBJ whole genome shotgun (WGS) entry which is preliminary data.</text>
</comment>
<keyword evidence="6 9" id="KW-1133">Transmembrane helix</keyword>
<dbReference type="PANTHER" id="PTHR48086:SF7">
    <property type="entry name" value="SODIUM-SOLUTE SYMPORTER-RELATED"/>
    <property type="match status" value="1"/>
</dbReference>
<evidence type="ECO:0000313" key="11">
    <source>
        <dbReference type="Proteomes" id="UP000824151"/>
    </source>
</evidence>
<feature type="transmembrane region" description="Helical" evidence="9">
    <location>
        <begin position="260"/>
        <end position="284"/>
    </location>
</feature>
<dbReference type="GO" id="GO:0046942">
    <property type="term" value="P:carboxylic acid transport"/>
    <property type="evidence" value="ECO:0007669"/>
    <property type="project" value="UniProtKB-ARBA"/>
</dbReference>
<feature type="transmembrane region" description="Helical" evidence="9">
    <location>
        <begin position="441"/>
        <end position="464"/>
    </location>
</feature>
<feature type="transmembrane region" description="Helical" evidence="9">
    <location>
        <begin position="151"/>
        <end position="171"/>
    </location>
</feature>
<feature type="transmembrane region" description="Helical" evidence="9">
    <location>
        <begin position="391"/>
        <end position="409"/>
    </location>
</feature>
<evidence type="ECO:0000256" key="5">
    <source>
        <dbReference type="ARBA" id="ARBA00022692"/>
    </source>
</evidence>
<dbReference type="InterPro" id="IPR001734">
    <property type="entry name" value="Na/solute_symporter"/>
</dbReference>
<reference evidence="10" key="2">
    <citation type="submission" date="2021-04" db="EMBL/GenBank/DDBJ databases">
        <authorList>
            <person name="Gilroy R."/>
        </authorList>
    </citation>
    <scope>NUCLEOTIDE SEQUENCE</scope>
    <source>
        <strain evidence="10">ChiHejej3B27-3195</strain>
    </source>
</reference>
<dbReference type="CDD" id="cd11479">
    <property type="entry name" value="SLC5sbd_u3"/>
    <property type="match status" value="1"/>
</dbReference>
<dbReference type="InterPro" id="IPR018212">
    <property type="entry name" value="Na/solute_symporter_CS"/>
</dbReference>
<feature type="transmembrane region" description="Helical" evidence="9">
    <location>
        <begin position="121"/>
        <end position="145"/>
    </location>
</feature>
<evidence type="ECO:0000256" key="9">
    <source>
        <dbReference type="SAM" id="Phobius"/>
    </source>
</evidence>
<evidence type="ECO:0000256" key="2">
    <source>
        <dbReference type="ARBA" id="ARBA00006434"/>
    </source>
</evidence>
<comment type="subcellular location">
    <subcellularLocation>
        <location evidence="1">Membrane</location>
        <topology evidence="1">Multi-pass membrane protein</topology>
    </subcellularLocation>
</comment>
<gene>
    <name evidence="10" type="ORF">H9871_06245</name>
</gene>
<evidence type="ECO:0000256" key="6">
    <source>
        <dbReference type="ARBA" id="ARBA00022989"/>
    </source>
</evidence>
<reference evidence="10" key="1">
    <citation type="journal article" date="2021" name="PeerJ">
        <title>Extensive microbial diversity within the chicken gut microbiome revealed by metagenomics and culture.</title>
        <authorList>
            <person name="Gilroy R."/>
            <person name="Ravi A."/>
            <person name="Getino M."/>
            <person name="Pursley I."/>
            <person name="Horton D.L."/>
            <person name="Alikhan N.F."/>
            <person name="Baker D."/>
            <person name="Gharbi K."/>
            <person name="Hall N."/>
            <person name="Watson M."/>
            <person name="Adriaenssens E.M."/>
            <person name="Foster-Nyarko E."/>
            <person name="Jarju S."/>
            <person name="Secka A."/>
            <person name="Antonio M."/>
            <person name="Oren A."/>
            <person name="Chaudhuri R.R."/>
            <person name="La Ragione R."/>
            <person name="Hildebrand F."/>
            <person name="Pallen M.J."/>
        </authorList>
    </citation>
    <scope>NUCLEOTIDE SEQUENCE</scope>
    <source>
        <strain evidence="10">ChiHejej3B27-3195</strain>
    </source>
</reference>
<feature type="transmembrane region" description="Helical" evidence="9">
    <location>
        <begin position="220"/>
        <end position="239"/>
    </location>
</feature>
<dbReference type="GO" id="GO:0022857">
    <property type="term" value="F:transmembrane transporter activity"/>
    <property type="evidence" value="ECO:0007669"/>
    <property type="project" value="InterPro"/>
</dbReference>
<dbReference type="PANTHER" id="PTHR48086">
    <property type="entry name" value="SODIUM/PROLINE SYMPORTER-RELATED"/>
    <property type="match status" value="1"/>
</dbReference>
<dbReference type="GO" id="GO:0005886">
    <property type="term" value="C:plasma membrane"/>
    <property type="evidence" value="ECO:0007669"/>
    <property type="project" value="TreeGrafter"/>
</dbReference>
<dbReference type="AlphaFoldDB" id="A0A9D2A750"/>
<feature type="transmembrane region" description="Helical" evidence="9">
    <location>
        <begin position="415"/>
        <end position="434"/>
    </location>
</feature>
<keyword evidence="5 9" id="KW-0812">Transmembrane</keyword>
<dbReference type="EMBL" id="DXGD01000229">
    <property type="protein sequence ID" value="HIW99725.1"/>
    <property type="molecule type" value="Genomic_DNA"/>
</dbReference>
<dbReference type="PROSITE" id="PS50283">
    <property type="entry name" value="NA_SOLUT_SYMP_3"/>
    <property type="match status" value="1"/>
</dbReference>
<keyword evidence="7 9" id="KW-0472">Membrane</keyword>
<feature type="transmembrane region" description="Helical" evidence="9">
    <location>
        <begin position="73"/>
        <end position="92"/>
    </location>
</feature>
<evidence type="ECO:0000256" key="7">
    <source>
        <dbReference type="ARBA" id="ARBA00023136"/>
    </source>
</evidence>
<dbReference type="InterPro" id="IPR038377">
    <property type="entry name" value="Na/Glc_symporter_sf"/>
</dbReference>
<evidence type="ECO:0000313" key="10">
    <source>
        <dbReference type="EMBL" id="HIW99725.1"/>
    </source>
</evidence>
<feature type="transmembrane region" description="Helical" evidence="9">
    <location>
        <begin position="304"/>
        <end position="332"/>
    </location>
</feature>
<feature type="transmembrane region" description="Helical" evidence="9">
    <location>
        <begin position="178"/>
        <end position="200"/>
    </location>
</feature>
<organism evidence="10 11">
    <name type="scientific">Candidatus Nesterenkonia stercoripullorum</name>
    <dbReference type="NCBI Taxonomy" id="2838701"/>
    <lineage>
        <taxon>Bacteria</taxon>
        <taxon>Bacillati</taxon>
        <taxon>Actinomycetota</taxon>
        <taxon>Actinomycetes</taxon>
        <taxon>Micrococcales</taxon>
        <taxon>Micrococcaceae</taxon>
        <taxon>Nesterenkonia</taxon>
    </lineage>
</organism>
<accession>A0A9D2A750</accession>
<sequence>MESLNIIIIVIYLVAMLGFGWWGRRRTKNASDYLVAGRRLGPLLYTGTMSAVILGGASTIGGVGLGYTYGISGVWLVTAIGVGVLILSLLFAPTLRRLKVYTVSQMLTLRYGSEATKVSSVVMLGYTLMLAATSTGAYASIFVVLFGWDRWLSILVGGGIVLIYAVVGGMWSITLADFVQFGIMTVGLFLVMLPFSLASAGGWSGLTDRLDAEFFDLGGIGLQSIITYFVVYTLGLLIGQDVWQRVFTARTPAIARWGGAAAGVYTILYGLAGAIIGMAAAVVMTGIENSDDVFAAVATDMLPIGIGGIAMAAAVAAMMSTASGALIAAATVARADVVPLIRGLIVGRGVRRYGAAEVAAEARRQSGEDPADSAEDRAERFERDISSNRRWVLIAGVFVLGLAILVPDVVSALTIAYAILVGGLLVAILGALVWQRGTGAGAAWSMVIGALATLGTMTVLEIQASERFAGINANEPIYFGLLSSAVVYTGVSLLTRPTDPEILAAWQYRTRYGTDRDFVPGSDVRAAIRDAR</sequence>
<feature type="transmembrane region" description="Helical" evidence="9">
    <location>
        <begin position="43"/>
        <end position="67"/>
    </location>
</feature>
<protein>
    <submittedName>
        <fullName evidence="10">Sodium:solute symporter</fullName>
    </submittedName>
</protein>
<evidence type="ECO:0000256" key="1">
    <source>
        <dbReference type="ARBA" id="ARBA00004141"/>
    </source>
</evidence>
<feature type="transmembrane region" description="Helical" evidence="9">
    <location>
        <begin position="6"/>
        <end position="23"/>
    </location>
</feature>
<keyword evidence="4" id="KW-1003">Cell membrane</keyword>
<keyword evidence="3" id="KW-0813">Transport</keyword>
<dbReference type="Gene3D" id="1.20.1730.10">
    <property type="entry name" value="Sodium/glucose cotransporter"/>
    <property type="match status" value="1"/>
</dbReference>
<dbReference type="Pfam" id="PF00474">
    <property type="entry name" value="SSF"/>
    <property type="match status" value="1"/>
</dbReference>
<dbReference type="InterPro" id="IPR050277">
    <property type="entry name" value="Sodium:Solute_Symporter"/>
</dbReference>
<proteinExistence type="inferred from homology"/>
<comment type="similarity">
    <text evidence="2 8">Belongs to the sodium:solute symporter (SSF) (TC 2.A.21) family.</text>
</comment>
<feature type="transmembrane region" description="Helical" evidence="9">
    <location>
        <begin position="476"/>
        <end position="494"/>
    </location>
</feature>